<gene>
    <name evidence="1" type="ORF">PR048_010924</name>
</gene>
<dbReference type="EMBL" id="JARBHB010000004">
    <property type="protein sequence ID" value="KAJ8884728.1"/>
    <property type="molecule type" value="Genomic_DNA"/>
</dbReference>
<sequence length="93" mass="10867">MIKKGNKSRDTQQRLYNILLANRNTPYCVTKQSRVVKMLSPMMYLVIWGYKEQLQRVVHVEQLRKLQLPECIHLRLLRASELAGKPLAKTTMG</sequence>
<keyword evidence="2" id="KW-1185">Reference proteome</keyword>
<accession>A0ABQ9HK50</accession>
<evidence type="ECO:0000313" key="1">
    <source>
        <dbReference type="EMBL" id="KAJ8884728.1"/>
    </source>
</evidence>
<reference evidence="1 2" key="1">
    <citation type="submission" date="2023-02" db="EMBL/GenBank/DDBJ databases">
        <title>LHISI_Scaffold_Assembly.</title>
        <authorList>
            <person name="Stuart O.P."/>
            <person name="Cleave R."/>
            <person name="Magrath M.J.L."/>
            <person name="Mikheyev A.S."/>
        </authorList>
    </citation>
    <scope>NUCLEOTIDE SEQUENCE [LARGE SCALE GENOMIC DNA]</scope>
    <source>
        <strain evidence="1">Daus_M_001</strain>
        <tissue evidence="1">Leg muscle</tissue>
    </source>
</reference>
<name>A0ABQ9HK50_9NEOP</name>
<feature type="non-terminal residue" evidence="1">
    <location>
        <position position="93"/>
    </location>
</feature>
<proteinExistence type="predicted"/>
<organism evidence="1 2">
    <name type="scientific">Dryococelus australis</name>
    <dbReference type="NCBI Taxonomy" id="614101"/>
    <lineage>
        <taxon>Eukaryota</taxon>
        <taxon>Metazoa</taxon>
        <taxon>Ecdysozoa</taxon>
        <taxon>Arthropoda</taxon>
        <taxon>Hexapoda</taxon>
        <taxon>Insecta</taxon>
        <taxon>Pterygota</taxon>
        <taxon>Neoptera</taxon>
        <taxon>Polyneoptera</taxon>
        <taxon>Phasmatodea</taxon>
        <taxon>Verophasmatodea</taxon>
        <taxon>Anareolatae</taxon>
        <taxon>Phasmatidae</taxon>
        <taxon>Eurycanthinae</taxon>
        <taxon>Dryococelus</taxon>
    </lineage>
</organism>
<comment type="caution">
    <text evidence="1">The sequence shown here is derived from an EMBL/GenBank/DDBJ whole genome shotgun (WGS) entry which is preliminary data.</text>
</comment>
<protein>
    <submittedName>
        <fullName evidence="1">Uncharacterized protein</fullName>
    </submittedName>
</protein>
<dbReference type="Proteomes" id="UP001159363">
    <property type="component" value="Chromosome X"/>
</dbReference>
<evidence type="ECO:0000313" key="2">
    <source>
        <dbReference type="Proteomes" id="UP001159363"/>
    </source>
</evidence>